<organism evidence="1 2">
    <name type="scientific">Shewanella bicestrii</name>
    <dbReference type="NCBI Taxonomy" id="2018305"/>
    <lineage>
        <taxon>Bacteria</taxon>
        <taxon>Pseudomonadati</taxon>
        <taxon>Pseudomonadota</taxon>
        <taxon>Gammaproteobacteria</taxon>
        <taxon>Alteromonadales</taxon>
        <taxon>Shewanellaceae</taxon>
        <taxon>Shewanella</taxon>
    </lineage>
</organism>
<proteinExistence type="predicted"/>
<evidence type="ECO:0000313" key="2">
    <source>
        <dbReference type="Proteomes" id="UP000198367"/>
    </source>
</evidence>
<dbReference type="KEGG" id="sbj:CF168_21575"/>
<protein>
    <submittedName>
        <fullName evidence="1">Uncharacterized protein</fullName>
    </submittedName>
</protein>
<geneLocation type="plasmid" evidence="2">
    <name>pshe-ctx-m</name>
</geneLocation>
<gene>
    <name evidence="1" type="ORF">CF168_21575</name>
</gene>
<dbReference type="InterPro" id="IPR012349">
    <property type="entry name" value="Split_barrel_FMN-bd"/>
</dbReference>
<evidence type="ECO:0000313" key="1">
    <source>
        <dbReference type="EMBL" id="ASK71466.1"/>
    </source>
</evidence>
<dbReference type="AlphaFoldDB" id="A0A220UU42"/>
<dbReference type="Proteomes" id="UP000198367">
    <property type="component" value="Plasmid pSHE-CTX-M"/>
</dbReference>
<dbReference type="EMBL" id="CP022359">
    <property type="protein sequence ID" value="ASK71466.1"/>
    <property type="molecule type" value="Genomic_DNA"/>
</dbReference>
<name>A0A220UU42_9GAMM</name>
<keyword evidence="1" id="KW-0614">Plasmid</keyword>
<sequence length="95" mass="10819">MIDDLTLQNQIRDLALASRSEPTDGWRTEELDPKLWNGWRKMIQGDRLEIAEYDLTAKVSQGDSPSDKPGVVEGLKQRIRAYNFSKQRTSSIAVI</sequence>
<keyword evidence="2" id="KW-1185">Reference proteome</keyword>
<reference evidence="1 2" key="1">
    <citation type="submission" date="2017-07" db="EMBL/GenBank/DDBJ databases">
        <title>Phenotypical and genomic characterization of a clinical isolate of Shewanella bicestrii sp. nov. producing an extended-spectrum beta-lactamase and a new oxacillinase variant.</title>
        <authorList>
            <person name="Jousset A.B."/>
            <person name="Bonnin R.A."/>
            <person name="Girlich D."/>
            <person name="Dabos L."/>
            <person name="Potron A."/>
            <person name="Dortet L."/>
            <person name="Glaser P."/>
            <person name="Naas T."/>
        </authorList>
    </citation>
    <scope>NUCLEOTIDE SEQUENCE [LARGE SCALE GENOMIC DNA]</scope>
    <source>
        <strain evidence="1 2">JAB-1</strain>
        <plasmid evidence="2">pshe-ctx-m</plasmid>
    </source>
</reference>
<dbReference type="Gene3D" id="2.30.110.10">
    <property type="entry name" value="Electron Transport, Fmn-binding Protein, Chain A"/>
    <property type="match status" value="1"/>
</dbReference>
<accession>A0A220UU42</accession>